<reference evidence="3 4" key="1">
    <citation type="journal article" date="2019" name="Int. J. Syst. Evol. Microbiol.">
        <title>The Global Catalogue of Microorganisms (GCM) 10K type strain sequencing project: providing services to taxonomists for standard genome sequencing and annotation.</title>
        <authorList>
            <consortium name="The Broad Institute Genomics Platform"/>
            <consortium name="The Broad Institute Genome Sequencing Center for Infectious Disease"/>
            <person name="Wu L."/>
            <person name="Ma J."/>
        </authorList>
    </citation>
    <scope>NUCLEOTIDE SEQUENCE [LARGE SCALE GENOMIC DNA]</scope>
    <source>
        <strain evidence="3 4">CGMCC 1.12689</strain>
    </source>
</reference>
<protein>
    <submittedName>
        <fullName evidence="3">Uncharacterized protein</fullName>
    </submittedName>
</protein>
<keyword evidence="2" id="KW-1133">Transmembrane helix</keyword>
<organism evidence="3 4">
    <name type="scientific">Halorubrum laminariae</name>
    <dbReference type="NCBI Taxonomy" id="1433523"/>
    <lineage>
        <taxon>Archaea</taxon>
        <taxon>Methanobacteriati</taxon>
        <taxon>Methanobacteriota</taxon>
        <taxon>Stenosarchaea group</taxon>
        <taxon>Halobacteria</taxon>
        <taxon>Halobacteriales</taxon>
        <taxon>Haloferacaceae</taxon>
        <taxon>Halorubrum</taxon>
    </lineage>
</organism>
<feature type="region of interest" description="Disordered" evidence="1">
    <location>
        <begin position="83"/>
        <end position="108"/>
    </location>
</feature>
<dbReference type="AlphaFoldDB" id="A0ABD6C2A8"/>
<evidence type="ECO:0000313" key="4">
    <source>
        <dbReference type="Proteomes" id="UP001597185"/>
    </source>
</evidence>
<proteinExistence type="predicted"/>
<evidence type="ECO:0000256" key="2">
    <source>
        <dbReference type="SAM" id="Phobius"/>
    </source>
</evidence>
<name>A0ABD6C2A8_9EURY</name>
<dbReference type="RefSeq" id="WP_256416998.1">
    <property type="nucleotide sequence ID" value="NZ_JANHDL010000001.1"/>
</dbReference>
<feature type="transmembrane region" description="Helical" evidence="2">
    <location>
        <begin position="39"/>
        <end position="57"/>
    </location>
</feature>
<evidence type="ECO:0000256" key="1">
    <source>
        <dbReference type="SAM" id="MobiDB-lite"/>
    </source>
</evidence>
<accession>A0ABD6C2A8</accession>
<gene>
    <name evidence="3" type="ORF">ACFR9T_09190</name>
</gene>
<keyword evidence="4" id="KW-1185">Reference proteome</keyword>
<feature type="transmembrane region" description="Helical" evidence="2">
    <location>
        <begin position="6"/>
        <end position="27"/>
    </location>
</feature>
<keyword evidence="2" id="KW-0812">Transmembrane</keyword>
<dbReference type="Proteomes" id="UP001597185">
    <property type="component" value="Unassembled WGS sequence"/>
</dbReference>
<feature type="transmembrane region" description="Helical" evidence="2">
    <location>
        <begin position="63"/>
        <end position="79"/>
    </location>
</feature>
<dbReference type="EMBL" id="JBHUDB010000004">
    <property type="protein sequence ID" value="MFD1570759.1"/>
    <property type="molecule type" value="Genomic_DNA"/>
</dbReference>
<keyword evidence="2" id="KW-0472">Membrane</keyword>
<comment type="caution">
    <text evidence="3">The sequence shown here is derived from an EMBL/GenBank/DDBJ whole genome shotgun (WGS) entry which is preliminary data.</text>
</comment>
<evidence type="ECO:0000313" key="3">
    <source>
        <dbReference type="EMBL" id="MFD1570759.1"/>
    </source>
</evidence>
<sequence>MTLITLIGGGVAAALATTVAVLVYRDATRVGVDIGSPSLWAALVILSSGASVATALLVPDAPIPGVLVLAVLGPLLYLLERDDSLHDDGPPDPTHLPSGSDATDDRDE</sequence>